<protein>
    <recommendedName>
        <fullName evidence="2">alpha-galactosidase</fullName>
        <ecNumber evidence="2">3.2.1.22</ecNumber>
    </recommendedName>
</protein>
<keyword evidence="8" id="KW-1185">Reference proteome</keyword>
<organism evidence="7 8">
    <name type="scientific">Symbiodinium natans</name>
    <dbReference type="NCBI Taxonomy" id="878477"/>
    <lineage>
        <taxon>Eukaryota</taxon>
        <taxon>Sar</taxon>
        <taxon>Alveolata</taxon>
        <taxon>Dinophyceae</taxon>
        <taxon>Suessiales</taxon>
        <taxon>Symbiodiniaceae</taxon>
        <taxon>Symbiodinium</taxon>
    </lineage>
</organism>
<dbReference type="SUPFAM" id="SSF51445">
    <property type="entry name" value="(Trans)glycosidases"/>
    <property type="match status" value="1"/>
</dbReference>
<feature type="domain" description="Band 7" evidence="6">
    <location>
        <begin position="13"/>
        <end position="175"/>
    </location>
</feature>
<evidence type="ECO:0000259" key="6">
    <source>
        <dbReference type="SMART" id="SM00244"/>
    </source>
</evidence>
<keyword evidence="3" id="KW-0378">Hydrolase</keyword>
<gene>
    <name evidence="7" type="primary">agaA</name>
    <name evidence="7" type="ORF">SNAT2548_LOCUS3234</name>
</gene>
<dbReference type="Pfam" id="PF16874">
    <property type="entry name" value="Glyco_hydro_36C"/>
    <property type="match status" value="1"/>
</dbReference>
<accession>A0A812I8H9</accession>
<dbReference type="Gene3D" id="3.20.20.70">
    <property type="entry name" value="Aldolase class I"/>
    <property type="match status" value="1"/>
</dbReference>
<evidence type="ECO:0000256" key="2">
    <source>
        <dbReference type="ARBA" id="ARBA00012755"/>
    </source>
</evidence>
<dbReference type="Gene3D" id="3.30.479.30">
    <property type="entry name" value="Band 7 domain"/>
    <property type="match status" value="1"/>
</dbReference>
<dbReference type="InterPro" id="IPR002252">
    <property type="entry name" value="Glyco_hydro_36"/>
</dbReference>
<evidence type="ECO:0000256" key="3">
    <source>
        <dbReference type="ARBA" id="ARBA00022801"/>
    </source>
</evidence>
<dbReference type="SUPFAM" id="SSF117892">
    <property type="entry name" value="Band 7/SPFH domain"/>
    <property type="match status" value="1"/>
</dbReference>
<dbReference type="InterPro" id="IPR031704">
    <property type="entry name" value="Glyco_hydro_36_N"/>
</dbReference>
<proteinExistence type="predicted"/>
<dbReference type="InterPro" id="IPR036013">
    <property type="entry name" value="Band_7/SPFH_dom_sf"/>
</dbReference>
<dbReference type="FunFam" id="3.20.20.70:FF:000118">
    <property type="entry name" value="Alpha-galactosidase"/>
    <property type="match status" value="1"/>
</dbReference>
<evidence type="ECO:0000313" key="8">
    <source>
        <dbReference type="Proteomes" id="UP000604046"/>
    </source>
</evidence>
<feature type="compositionally biased region" description="Basic and acidic residues" evidence="5">
    <location>
        <begin position="342"/>
        <end position="370"/>
    </location>
</feature>
<sequence length="1219" mass="135114">MHRVERGCLPGTNCLVTVPQDRYFAVEKFGGFSHILEPGLAAVGLDCCGLCVGLRSITARTEQHFVTVSTKTKDDVFVHVKVAVQQAVMPEYTELAMYKLDNVNVQVESYVADVVRSHVPQMTLDEAFEKKEDVSDAVQKKLVQEMINFGFSITKALVTEVMPHSEVVASMNEINKQKRLRDATHMAAEAEKIKLVKAAEAAADAAQLQGEGIARQRRAIIDGLRESITHGSGETLSIEEISDLMLITQYFETLRNVAASNRSSTVFLPSGPRDLGMSTKWRIRSRDSPVLGSPAVQINLKAKTSSAKASQKAQSAPKAETRKKQATLPAAEEDSAKAASTEPHECEDKEEKVDTADTADVHEAAEEGSKENLGAQEPDGSLGNDSTEDPVAAWSEDEPELDGRALALEVTARKSKAKKVKGKAKAVKVRHGASSWTATDVKKRCRRLRGGGFGLVWQLAVRRLDWSTRDWLPINAQRCSFKPAGQLMLMFASEAEQSVLQCMLAAANPLCKGIAQLHCEVSEFGTGDFRTPSLDICFRKDGSRLLPLVYQRHRVMPGMLPSMSGLPLLGAHNPEGAQTLIIDMIDTYTEVKVQLIYTVFPGLSAVSRRVVVKNSSRLGMGGVDLMKCMSGTFDFLTNDWHLLSLHGSWACERQITTRRLQEGTVHLGSNRGVSSHQTNPFAVLSAGPPSESSGQCWGFCLLYSGNWLMEVEQSQTGCVRVNVGLSNTHFNWDLRVQETFESPECVCVFSDKGLGDMTSTFHRLLGERLIAPRWRNLICPVLINTWEALYFEVYHDKILELARPAKQVGVELLVLDDGWFGKRDDDTTSLGDWKEDPRKLPRGLKGLAEDLNQMGLKLGVWVEPEMVNKDSELYMSHPEWVLHHPARLRSEGRNQLVLDLTRVEVQDYIIDTVSSVLKGANIEYVKWDMNRALTDAFSAALPPKQQGEVYHRYVLGLYRIFETITSRFPHVLFESCASGGGRFDAALLAWCPQAWCSDNSDAFTRTRIHMGTSLWAPTRCMGAHIAACPSHQTRRTQIMKTRFIVSLWGTFGLELDLNALPAKELEEVAELVALRKKLCQVTLHGNFFRLPGFGYPGAAQGNSAGIGDSHVYAWMFVSPEQDRAVVSAIIFHHDTVGKFPSRLKLRGLRQESHYNVSEHVPTLAAEGVFNGIFQPGGPQFKHRRRLTLTGSVLMQVGIPVHFNFDGDSMLLELQAVKTE</sequence>
<dbReference type="CDD" id="cd03407">
    <property type="entry name" value="SPFH_like_u4"/>
    <property type="match status" value="1"/>
</dbReference>
<dbReference type="AlphaFoldDB" id="A0A812I8H9"/>
<reference evidence="7" key="1">
    <citation type="submission" date="2021-02" db="EMBL/GenBank/DDBJ databases">
        <authorList>
            <person name="Dougan E. K."/>
            <person name="Rhodes N."/>
            <person name="Thang M."/>
            <person name="Chan C."/>
        </authorList>
    </citation>
    <scope>NUCLEOTIDE SEQUENCE</scope>
</reference>
<dbReference type="PRINTS" id="PR00743">
    <property type="entry name" value="GLHYDRLASE36"/>
</dbReference>
<evidence type="ECO:0000256" key="5">
    <source>
        <dbReference type="SAM" id="MobiDB-lite"/>
    </source>
</evidence>
<dbReference type="Proteomes" id="UP000604046">
    <property type="component" value="Unassembled WGS sequence"/>
</dbReference>
<dbReference type="CDD" id="cd14791">
    <property type="entry name" value="GH36"/>
    <property type="match status" value="1"/>
</dbReference>
<dbReference type="PANTHER" id="PTHR43327">
    <property type="entry name" value="STOMATIN-LIKE PROTEIN 2, MITOCHONDRIAL"/>
    <property type="match status" value="1"/>
</dbReference>
<dbReference type="GO" id="GO:0004557">
    <property type="term" value="F:alpha-galactosidase activity"/>
    <property type="evidence" value="ECO:0007669"/>
    <property type="project" value="UniProtKB-EC"/>
</dbReference>
<dbReference type="InterPro" id="IPR031705">
    <property type="entry name" value="Glyco_hydro_36_C"/>
</dbReference>
<dbReference type="EC" id="3.2.1.22" evidence="2"/>
<feature type="region of interest" description="Disordered" evidence="5">
    <location>
        <begin position="301"/>
        <end position="400"/>
    </location>
</feature>
<dbReference type="GO" id="GO:0016052">
    <property type="term" value="P:carbohydrate catabolic process"/>
    <property type="evidence" value="ECO:0007669"/>
    <property type="project" value="InterPro"/>
</dbReference>
<evidence type="ECO:0000256" key="1">
    <source>
        <dbReference type="ARBA" id="ARBA00001255"/>
    </source>
</evidence>
<dbReference type="Gene3D" id="2.60.40.1180">
    <property type="entry name" value="Golgi alpha-mannosidase II"/>
    <property type="match status" value="1"/>
</dbReference>
<comment type="catalytic activity">
    <reaction evidence="1">
        <text>Hydrolysis of terminal, non-reducing alpha-D-galactose residues in alpha-D-galactosides, including galactose oligosaccharides, galactomannans and galactolipids.</text>
        <dbReference type="EC" id="3.2.1.22"/>
    </reaction>
</comment>
<dbReference type="PANTHER" id="PTHR43327:SF31">
    <property type="entry name" value="HYPERSENSITIVE-INDUCED RESPONSE PROTEIN 2"/>
    <property type="match status" value="1"/>
</dbReference>
<dbReference type="InterPro" id="IPR001107">
    <property type="entry name" value="Band_7"/>
</dbReference>
<dbReference type="Pfam" id="PF02065">
    <property type="entry name" value="Melibiase"/>
    <property type="match status" value="1"/>
</dbReference>
<name>A0A812I8H9_9DINO</name>
<dbReference type="SMART" id="SM00244">
    <property type="entry name" value="PHB"/>
    <property type="match status" value="1"/>
</dbReference>
<dbReference type="Gene3D" id="2.70.98.60">
    <property type="entry name" value="alpha-galactosidase from lactobacil brevis"/>
    <property type="match status" value="1"/>
</dbReference>
<comment type="caution">
    <text evidence="7">The sequence shown here is derived from an EMBL/GenBank/DDBJ whole genome shotgun (WGS) entry which is preliminary data.</text>
</comment>
<keyword evidence="4" id="KW-0326">Glycosidase</keyword>
<evidence type="ECO:0000313" key="7">
    <source>
        <dbReference type="EMBL" id="CAE7026166.1"/>
    </source>
</evidence>
<dbReference type="InterPro" id="IPR017853">
    <property type="entry name" value="GH"/>
</dbReference>
<dbReference type="Pfam" id="PF01145">
    <property type="entry name" value="Band_7"/>
    <property type="match status" value="1"/>
</dbReference>
<dbReference type="EMBL" id="CAJNDS010000199">
    <property type="protein sequence ID" value="CAE7026166.1"/>
    <property type="molecule type" value="Genomic_DNA"/>
</dbReference>
<dbReference type="InterPro" id="IPR013785">
    <property type="entry name" value="Aldolase_TIM"/>
</dbReference>
<dbReference type="Pfam" id="PF16875">
    <property type="entry name" value="Glyco_hydro_36N"/>
    <property type="match status" value="1"/>
</dbReference>
<dbReference type="InterPro" id="IPR050710">
    <property type="entry name" value="Band7/mec-2_domain"/>
</dbReference>
<feature type="compositionally biased region" description="Low complexity" evidence="5">
    <location>
        <begin position="301"/>
        <end position="318"/>
    </location>
</feature>
<dbReference type="OrthoDB" id="5795902at2759"/>
<evidence type="ECO:0000256" key="4">
    <source>
        <dbReference type="ARBA" id="ARBA00023295"/>
    </source>
</evidence>
<dbReference type="PROSITE" id="PS00512">
    <property type="entry name" value="ALPHA_GALACTOSIDASE"/>
    <property type="match status" value="1"/>
</dbReference>
<dbReference type="InterPro" id="IPR000111">
    <property type="entry name" value="Glyco_hydro_27/36_CS"/>
</dbReference>
<dbReference type="InterPro" id="IPR038417">
    <property type="entry name" value="Alpga-gal_N_sf"/>
</dbReference>
<dbReference type="InterPro" id="IPR013780">
    <property type="entry name" value="Glyco_hydro_b"/>
</dbReference>